<dbReference type="EMBL" id="JAFNEN010002637">
    <property type="protein sequence ID" value="KAG8172521.1"/>
    <property type="molecule type" value="Genomic_DNA"/>
</dbReference>
<dbReference type="PANTHER" id="PTHR47765:SF3">
    <property type="entry name" value="3'-5' EXONUCLEASE DOMAIN-CONTAINING PROTEIN"/>
    <property type="match status" value="1"/>
</dbReference>
<dbReference type="AlphaFoldDB" id="A0AAV6TLG4"/>
<evidence type="ECO:0000313" key="2">
    <source>
        <dbReference type="Proteomes" id="UP000827092"/>
    </source>
</evidence>
<comment type="caution">
    <text evidence="1">The sequence shown here is derived from an EMBL/GenBank/DDBJ whole genome shotgun (WGS) entry which is preliminary data.</text>
</comment>
<accession>A0AAV6TLG4</accession>
<keyword evidence="2" id="KW-1185">Reference proteome</keyword>
<reference evidence="1 2" key="1">
    <citation type="journal article" date="2022" name="Nat. Ecol. Evol.">
        <title>A masculinizing supergene underlies an exaggerated male reproductive morph in a spider.</title>
        <authorList>
            <person name="Hendrickx F."/>
            <person name="De Corte Z."/>
            <person name="Sonet G."/>
            <person name="Van Belleghem S.M."/>
            <person name="Kostlbacher S."/>
            <person name="Vangestel C."/>
        </authorList>
    </citation>
    <scope>NUCLEOTIDE SEQUENCE [LARGE SCALE GENOMIC DNA]</scope>
    <source>
        <strain evidence="1">W744_W776</strain>
    </source>
</reference>
<protein>
    <submittedName>
        <fullName evidence="1">Uncharacterized protein</fullName>
    </submittedName>
</protein>
<dbReference type="PANTHER" id="PTHR47765">
    <property type="entry name" value="3'-5' EXONUCLEASE DOMAIN-CONTAINING PROTEIN"/>
    <property type="match status" value="1"/>
</dbReference>
<organism evidence="1 2">
    <name type="scientific">Oedothorax gibbosus</name>
    <dbReference type="NCBI Taxonomy" id="931172"/>
    <lineage>
        <taxon>Eukaryota</taxon>
        <taxon>Metazoa</taxon>
        <taxon>Ecdysozoa</taxon>
        <taxon>Arthropoda</taxon>
        <taxon>Chelicerata</taxon>
        <taxon>Arachnida</taxon>
        <taxon>Araneae</taxon>
        <taxon>Araneomorphae</taxon>
        <taxon>Entelegynae</taxon>
        <taxon>Araneoidea</taxon>
        <taxon>Linyphiidae</taxon>
        <taxon>Erigoninae</taxon>
        <taxon>Oedothorax</taxon>
    </lineage>
</organism>
<proteinExistence type="predicted"/>
<feature type="non-terminal residue" evidence="1">
    <location>
        <position position="333"/>
    </location>
</feature>
<dbReference type="Proteomes" id="UP000827092">
    <property type="component" value="Unassembled WGS sequence"/>
</dbReference>
<evidence type="ECO:0000313" key="1">
    <source>
        <dbReference type="EMBL" id="KAG8172521.1"/>
    </source>
</evidence>
<gene>
    <name evidence="1" type="ORF">JTE90_008769</name>
</gene>
<sequence>MQKVDPQKAQASNIPPFLKDLLVELSTKCKEPAVFTNVLFAAMSYQSDPLYMVLDLMWYGEGFSRKKHPWMLGKIVAAVKEWCQMYNLSFPITKGIRMKALDVAVDLNDNSVIKQLCEIFNLSKEKEYAKNIIHHMLSTRNFKKAYNLVSALNLEHEYHINEIVFPLFFMGNEEFVKKYLAKVRHYQYEFVKTLDELKRDSQIKEFIRFVNAENLNPDKKIILNNKWVMKKLTAYMELYKIDIEFCPNLHNTKIAKSMHYLFHKKFVEGSIEYESWLELTLDLISEHRFLQKELIVKLVSINEAQLAMNVAVLLNLRPEHWPDCLKSVPSSIA</sequence>
<dbReference type="InterPro" id="IPR052408">
    <property type="entry name" value="Exonuclease_MUT-7-like"/>
</dbReference>
<name>A0AAV6TLG4_9ARAC</name>